<protein>
    <submittedName>
        <fullName evidence="1">Uncharacterized protein</fullName>
    </submittedName>
</protein>
<gene>
    <name evidence="1" type="ORF">MRB53_000117</name>
</gene>
<reference evidence="1 2" key="1">
    <citation type="journal article" date="2022" name="Hortic Res">
        <title>A haplotype resolved chromosomal level avocado genome allows analysis of novel avocado genes.</title>
        <authorList>
            <person name="Nath O."/>
            <person name="Fletcher S.J."/>
            <person name="Hayward A."/>
            <person name="Shaw L.M."/>
            <person name="Masouleh A.K."/>
            <person name="Furtado A."/>
            <person name="Henry R.J."/>
            <person name="Mitter N."/>
        </authorList>
    </citation>
    <scope>NUCLEOTIDE SEQUENCE [LARGE SCALE GENOMIC DNA]</scope>
    <source>
        <strain evidence="2">cv. Hass</strain>
    </source>
</reference>
<evidence type="ECO:0000313" key="1">
    <source>
        <dbReference type="EMBL" id="KAJ8647094.1"/>
    </source>
</evidence>
<proteinExistence type="predicted"/>
<evidence type="ECO:0000313" key="2">
    <source>
        <dbReference type="Proteomes" id="UP001234297"/>
    </source>
</evidence>
<name>A0ACC2MMY1_PERAE</name>
<sequence>MAALHSYFSFFLLFLLAWVTSTAQGQGTRVGFYSKTCPKAEEIVRSTVQSHFRSEPTVAPGLLLMHFHDCFVHGCDASILISGSNIERTAPPNSLWRGYEVMIDDAKTKLEAACPGVWSLARIYSHSQLGTLLSWYVYFSRLHFS</sequence>
<accession>A0ACC2MMY1</accession>
<keyword evidence="2" id="KW-1185">Reference proteome</keyword>
<dbReference type="EMBL" id="CM056809">
    <property type="protein sequence ID" value="KAJ8647094.1"/>
    <property type="molecule type" value="Genomic_DNA"/>
</dbReference>
<dbReference type="Proteomes" id="UP001234297">
    <property type="component" value="Chromosome 1"/>
</dbReference>
<comment type="caution">
    <text evidence="1">The sequence shown here is derived from an EMBL/GenBank/DDBJ whole genome shotgun (WGS) entry which is preliminary data.</text>
</comment>
<organism evidence="1 2">
    <name type="scientific">Persea americana</name>
    <name type="common">Avocado</name>
    <dbReference type="NCBI Taxonomy" id="3435"/>
    <lineage>
        <taxon>Eukaryota</taxon>
        <taxon>Viridiplantae</taxon>
        <taxon>Streptophyta</taxon>
        <taxon>Embryophyta</taxon>
        <taxon>Tracheophyta</taxon>
        <taxon>Spermatophyta</taxon>
        <taxon>Magnoliopsida</taxon>
        <taxon>Magnoliidae</taxon>
        <taxon>Laurales</taxon>
        <taxon>Lauraceae</taxon>
        <taxon>Persea</taxon>
    </lineage>
</organism>